<dbReference type="PIRSF" id="PIRSF003113">
    <property type="entry name" value="BolA"/>
    <property type="match status" value="1"/>
</dbReference>
<protein>
    <submittedName>
        <fullName evidence="2">BolA family transcriptional regulator</fullName>
    </submittedName>
</protein>
<evidence type="ECO:0000256" key="1">
    <source>
        <dbReference type="RuleBase" id="RU003860"/>
    </source>
</evidence>
<dbReference type="Proteomes" id="UP000264036">
    <property type="component" value="Unassembled WGS sequence"/>
</dbReference>
<dbReference type="Gene3D" id="3.30.300.90">
    <property type="entry name" value="BolA-like"/>
    <property type="match status" value="1"/>
</dbReference>
<dbReference type="AlphaFoldDB" id="A0A356LIG6"/>
<name>A0A356LIG6_9BURK</name>
<dbReference type="GO" id="GO:0016226">
    <property type="term" value="P:iron-sulfur cluster assembly"/>
    <property type="evidence" value="ECO:0007669"/>
    <property type="project" value="TreeGrafter"/>
</dbReference>
<dbReference type="PANTHER" id="PTHR46230:SF7">
    <property type="entry name" value="BOLA-LIKE PROTEIN 1"/>
    <property type="match status" value="1"/>
</dbReference>
<dbReference type="EMBL" id="DOEK01000029">
    <property type="protein sequence ID" value="HBP30639.1"/>
    <property type="molecule type" value="Genomic_DNA"/>
</dbReference>
<dbReference type="PANTHER" id="PTHR46230">
    <property type="match status" value="1"/>
</dbReference>
<dbReference type="InterPro" id="IPR002634">
    <property type="entry name" value="BolA"/>
</dbReference>
<comment type="similarity">
    <text evidence="1">Belongs to the BolA/IbaG family.</text>
</comment>
<comment type="caution">
    <text evidence="2">The sequence shown here is derived from an EMBL/GenBank/DDBJ whole genome shotgun (WGS) entry which is preliminary data.</text>
</comment>
<dbReference type="SUPFAM" id="SSF82657">
    <property type="entry name" value="BolA-like"/>
    <property type="match status" value="1"/>
</dbReference>
<proteinExistence type="inferred from homology"/>
<organism evidence="2 3">
    <name type="scientific">Advenella kashmirensis</name>
    <dbReference type="NCBI Taxonomy" id="310575"/>
    <lineage>
        <taxon>Bacteria</taxon>
        <taxon>Pseudomonadati</taxon>
        <taxon>Pseudomonadota</taxon>
        <taxon>Betaproteobacteria</taxon>
        <taxon>Burkholderiales</taxon>
        <taxon>Alcaligenaceae</taxon>
    </lineage>
</organism>
<reference evidence="2 3" key="1">
    <citation type="journal article" date="2018" name="Nat. Biotechnol.">
        <title>A standardized bacterial taxonomy based on genome phylogeny substantially revises the tree of life.</title>
        <authorList>
            <person name="Parks D.H."/>
            <person name="Chuvochina M."/>
            <person name="Waite D.W."/>
            <person name="Rinke C."/>
            <person name="Skarshewski A."/>
            <person name="Chaumeil P.A."/>
            <person name="Hugenholtz P."/>
        </authorList>
    </citation>
    <scope>NUCLEOTIDE SEQUENCE [LARGE SCALE GENOMIC DNA]</scope>
    <source>
        <strain evidence="2">UBA10707</strain>
    </source>
</reference>
<dbReference type="InterPro" id="IPR036065">
    <property type="entry name" value="BolA-like_sf"/>
</dbReference>
<sequence>MTDLDRIALIRERLASLEPQALDIEDESHLHKGHAGASNGAGHYRLSIRSARFNGLSRVASQRLVYDALGDLIPYPIHALSIQTQPIS</sequence>
<evidence type="ECO:0000313" key="2">
    <source>
        <dbReference type="EMBL" id="HBP30639.1"/>
    </source>
</evidence>
<dbReference type="Pfam" id="PF01722">
    <property type="entry name" value="BolA"/>
    <property type="match status" value="1"/>
</dbReference>
<evidence type="ECO:0000313" key="3">
    <source>
        <dbReference type="Proteomes" id="UP000264036"/>
    </source>
</evidence>
<gene>
    <name evidence="2" type="ORF">DD666_14615</name>
</gene>
<accession>A0A356LIG6</accession>